<dbReference type="InterPro" id="IPR005528">
    <property type="entry name" value="ChpA-H"/>
</dbReference>
<keyword evidence="4 8" id="KW-0732">Signal</keyword>
<feature type="domain" description="Chaplin" evidence="9">
    <location>
        <begin position="40"/>
        <end position="80"/>
    </location>
</feature>
<keyword evidence="6 7" id="KW-0034">Amyloid</keyword>
<gene>
    <name evidence="10" type="ORF">WAB15_10340</name>
</gene>
<dbReference type="PROSITE" id="PS51884">
    <property type="entry name" value="CHAPLIN"/>
    <property type="match status" value="1"/>
</dbReference>
<reference evidence="10 11" key="1">
    <citation type="submission" date="2024-03" db="EMBL/GenBank/DDBJ databases">
        <title>The complete genome of Streptomyces sirii sp.nov.</title>
        <authorList>
            <person name="Zakalyukina Y.V."/>
            <person name="Belik A.R."/>
            <person name="Biryukov M.V."/>
            <person name="Baturina O.A."/>
            <person name="Kabilov M.R."/>
        </authorList>
    </citation>
    <scope>NUCLEOTIDE SEQUENCE [LARGE SCALE GENOMIC DNA]</scope>
    <source>
        <strain evidence="10 11">BP-8</strain>
    </source>
</reference>
<evidence type="ECO:0000256" key="6">
    <source>
        <dbReference type="ARBA" id="ARBA00023087"/>
    </source>
</evidence>
<proteinExistence type="predicted"/>
<accession>A0ABZ2QIL3</accession>
<evidence type="ECO:0000256" key="4">
    <source>
        <dbReference type="ARBA" id="ARBA00022729"/>
    </source>
</evidence>
<evidence type="ECO:0000256" key="5">
    <source>
        <dbReference type="ARBA" id="ARBA00022889"/>
    </source>
</evidence>
<evidence type="ECO:0000256" key="2">
    <source>
        <dbReference type="ARBA" id="ARBA00022512"/>
    </source>
</evidence>
<evidence type="ECO:0000256" key="1">
    <source>
        <dbReference type="ARBA" id="ARBA00004191"/>
    </source>
</evidence>
<keyword evidence="3" id="KW-0964">Secreted</keyword>
<keyword evidence="11" id="KW-1185">Reference proteome</keyword>
<evidence type="ECO:0000256" key="8">
    <source>
        <dbReference type="SAM" id="SignalP"/>
    </source>
</evidence>
<evidence type="ECO:0000259" key="9">
    <source>
        <dbReference type="PROSITE" id="PS51884"/>
    </source>
</evidence>
<organism evidence="10 11">
    <name type="scientific">Streptomyces sirii</name>
    <dbReference type="NCBI Taxonomy" id="3127701"/>
    <lineage>
        <taxon>Bacteria</taxon>
        <taxon>Bacillati</taxon>
        <taxon>Actinomycetota</taxon>
        <taxon>Actinomycetes</taxon>
        <taxon>Kitasatosporales</taxon>
        <taxon>Streptomycetaceae</taxon>
        <taxon>Streptomyces</taxon>
    </lineage>
</organism>
<evidence type="ECO:0000256" key="3">
    <source>
        <dbReference type="ARBA" id="ARBA00022525"/>
    </source>
</evidence>
<dbReference type="RefSeq" id="WP_407286042.1">
    <property type="nucleotide sequence ID" value="NZ_CP147982.1"/>
</dbReference>
<sequence>MNTVKKAALVLSATGLALGAAAGAAFATDGSQAGGQAVHSPGVVSGNNTQVPVNVPVNINGNSGNVVGIGNAVFDNVSVNN</sequence>
<name>A0ABZ2QIL3_9ACTN</name>
<dbReference type="EMBL" id="CP147982">
    <property type="protein sequence ID" value="WXK76349.1"/>
    <property type="molecule type" value="Genomic_DNA"/>
</dbReference>
<feature type="chain" id="PRO_5045977924" evidence="8">
    <location>
        <begin position="28"/>
        <end position="81"/>
    </location>
</feature>
<evidence type="ECO:0000256" key="7">
    <source>
        <dbReference type="PROSITE-ProRule" id="PRU01232"/>
    </source>
</evidence>
<keyword evidence="2" id="KW-0134">Cell wall</keyword>
<keyword evidence="5" id="KW-0130">Cell adhesion</keyword>
<evidence type="ECO:0000313" key="10">
    <source>
        <dbReference type="EMBL" id="WXK76349.1"/>
    </source>
</evidence>
<evidence type="ECO:0000313" key="11">
    <source>
        <dbReference type="Proteomes" id="UP001626628"/>
    </source>
</evidence>
<feature type="signal peptide" evidence="8">
    <location>
        <begin position="1"/>
        <end position="27"/>
    </location>
</feature>
<protein>
    <submittedName>
        <fullName evidence="10">Chaplin</fullName>
    </submittedName>
</protein>
<dbReference type="Pfam" id="PF03777">
    <property type="entry name" value="ChpA-C"/>
    <property type="match status" value="1"/>
</dbReference>
<dbReference type="Proteomes" id="UP001626628">
    <property type="component" value="Chromosome"/>
</dbReference>
<comment type="subcellular location">
    <subcellularLocation>
        <location evidence="1">Secreted</location>
        <location evidence="1">Cell wall</location>
    </subcellularLocation>
</comment>